<dbReference type="GO" id="GO:0005886">
    <property type="term" value="C:plasma membrane"/>
    <property type="evidence" value="ECO:0007669"/>
    <property type="project" value="TreeGrafter"/>
</dbReference>
<dbReference type="NCBIfam" id="TIGR00254">
    <property type="entry name" value="GGDEF"/>
    <property type="match status" value="1"/>
</dbReference>
<evidence type="ECO:0000313" key="3">
    <source>
        <dbReference type="EMBL" id="MDI6450235.1"/>
    </source>
</evidence>
<accession>A0AAW6U015</accession>
<evidence type="ECO:0000256" key="1">
    <source>
        <dbReference type="ARBA" id="ARBA00012528"/>
    </source>
</evidence>
<organism evidence="3 4">
    <name type="scientific">Anaerobaca lacustris</name>
    <dbReference type="NCBI Taxonomy" id="3044600"/>
    <lineage>
        <taxon>Bacteria</taxon>
        <taxon>Pseudomonadati</taxon>
        <taxon>Planctomycetota</taxon>
        <taxon>Phycisphaerae</taxon>
        <taxon>Sedimentisphaerales</taxon>
        <taxon>Anaerobacaceae</taxon>
        <taxon>Anaerobaca</taxon>
    </lineage>
</organism>
<dbReference type="GO" id="GO:1902201">
    <property type="term" value="P:negative regulation of bacterial-type flagellum-dependent cell motility"/>
    <property type="evidence" value="ECO:0007669"/>
    <property type="project" value="TreeGrafter"/>
</dbReference>
<protein>
    <recommendedName>
        <fullName evidence="1">diguanylate cyclase</fullName>
        <ecNumber evidence="1">2.7.7.65</ecNumber>
    </recommendedName>
</protein>
<dbReference type="Gene3D" id="3.30.70.270">
    <property type="match status" value="1"/>
</dbReference>
<dbReference type="EC" id="2.7.7.65" evidence="1"/>
<dbReference type="InterPro" id="IPR000160">
    <property type="entry name" value="GGDEF_dom"/>
</dbReference>
<dbReference type="GO" id="GO:0052621">
    <property type="term" value="F:diguanylate cyclase activity"/>
    <property type="evidence" value="ECO:0007669"/>
    <property type="project" value="UniProtKB-EC"/>
</dbReference>
<keyword evidence="3" id="KW-0548">Nucleotidyltransferase</keyword>
<dbReference type="PANTHER" id="PTHR45138:SF24">
    <property type="entry name" value="DIGUANYLATE CYCLASE DGCC-RELATED"/>
    <property type="match status" value="1"/>
</dbReference>
<dbReference type="CDD" id="cd01949">
    <property type="entry name" value="GGDEF"/>
    <property type="match status" value="1"/>
</dbReference>
<dbReference type="PROSITE" id="PS50887">
    <property type="entry name" value="GGDEF"/>
    <property type="match status" value="1"/>
</dbReference>
<dbReference type="Pfam" id="PF00990">
    <property type="entry name" value="GGDEF"/>
    <property type="match status" value="1"/>
</dbReference>
<dbReference type="RefSeq" id="WP_349245645.1">
    <property type="nucleotide sequence ID" value="NZ_JASCXX010000018.1"/>
</dbReference>
<feature type="domain" description="GGDEF" evidence="2">
    <location>
        <begin position="188"/>
        <end position="341"/>
    </location>
</feature>
<dbReference type="InterPro" id="IPR029787">
    <property type="entry name" value="Nucleotide_cyclase"/>
</dbReference>
<proteinExistence type="predicted"/>
<reference evidence="3" key="1">
    <citation type="submission" date="2023-05" db="EMBL/GenBank/DDBJ databases">
        <title>Anaerotaeda fermentans gen. nov., sp. nov., a novel anaerobic planctomycete of the new family within the order Sedimentisphaerales isolated from Taman Peninsula, Russia.</title>
        <authorList>
            <person name="Khomyakova M.A."/>
            <person name="Merkel A.Y."/>
            <person name="Slobodkin A.I."/>
        </authorList>
    </citation>
    <scope>NUCLEOTIDE SEQUENCE</scope>
    <source>
        <strain evidence="3">M17dextr</strain>
    </source>
</reference>
<dbReference type="EMBL" id="JASCXX010000018">
    <property type="protein sequence ID" value="MDI6450235.1"/>
    <property type="molecule type" value="Genomic_DNA"/>
</dbReference>
<dbReference type="GO" id="GO:0043709">
    <property type="term" value="P:cell adhesion involved in single-species biofilm formation"/>
    <property type="evidence" value="ECO:0007669"/>
    <property type="project" value="TreeGrafter"/>
</dbReference>
<gene>
    <name evidence="3" type="ORF">QJ522_14340</name>
</gene>
<evidence type="ECO:0000259" key="2">
    <source>
        <dbReference type="PROSITE" id="PS50887"/>
    </source>
</evidence>
<dbReference type="SMART" id="SM00267">
    <property type="entry name" value="GGDEF"/>
    <property type="match status" value="1"/>
</dbReference>
<dbReference type="InterPro" id="IPR043128">
    <property type="entry name" value="Rev_trsase/Diguanyl_cyclase"/>
</dbReference>
<keyword evidence="4" id="KW-1185">Reference proteome</keyword>
<sequence>MSSTAESSSRTQGRGKVLLVGDIRKAFLDAESVGRYPCDVKANLLEAIEAAAACDYDAVGVVMNGLLGQLGPVLRALRRGTKAPIVLLAQMVDEPIARRLVQSEPGVGKAADAYRVCPTTLAGFGSGLAAASGAAAWSQGDVVPPGVEKRMRYLERLATTDDLTGLKNRRYIREFARQIIERARHSAGRVTLLVFDIDNFKHYNDVYGHATGDEILRQAALLMRRCCRPHDVVGRIGGDEFAVVFWDDPHGGVSEPPSDRRHAEAEHPSEPVFVARRFQNEFGHAELNLLGPEGQGVLTISGALVRFPRDGRTVQELFERADAALLDAKRSGKNRIYLVGEPKSNIADLP</sequence>
<dbReference type="PANTHER" id="PTHR45138">
    <property type="entry name" value="REGULATORY COMPONENTS OF SENSORY TRANSDUCTION SYSTEM"/>
    <property type="match status" value="1"/>
</dbReference>
<dbReference type="AlphaFoldDB" id="A0AAW6U015"/>
<dbReference type="InterPro" id="IPR050469">
    <property type="entry name" value="Diguanylate_Cyclase"/>
</dbReference>
<dbReference type="Proteomes" id="UP001431776">
    <property type="component" value="Unassembled WGS sequence"/>
</dbReference>
<keyword evidence="3" id="KW-0808">Transferase</keyword>
<comment type="caution">
    <text evidence="3">The sequence shown here is derived from an EMBL/GenBank/DDBJ whole genome shotgun (WGS) entry which is preliminary data.</text>
</comment>
<evidence type="ECO:0000313" key="4">
    <source>
        <dbReference type="Proteomes" id="UP001431776"/>
    </source>
</evidence>
<dbReference type="SUPFAM" id="SSF55073">
    <property type="entry name" value="Nucleotide cyclase"/>
    <property type="match status" value="1"/>
</dbReference>
<name>A0AAW6U015_9BACT</name>